<evidence type="ECO:0000259" key="5">
    <source>
        <dbReference type="Pfam" id="PF05368"/>
    </source>
</evidence>
<organism evidence="6 7">
    <name type="scientific">Turnera subulata</name>
    <dbReference type="NCBI Taxonomy" id="218843"/>
    <lineage>
        <taxon>Eukaryota</taxon>
        <taxon>Viridiplantae</taxon>
        <taxon>Streptophyta</taxon>
        <taxon>Embryophyta</taxon>
        <taxon>Tracheophyta</taxon>
        <taxon>Spermatophyta</taxon>
        <taxon>Magnoliopsida</taxon>
        <taxon>eudicotyledons</taxon>
        <taxon>Gunneridae</taxon>
        <taxon>Pentapetalae</taxon>
        <taxon>rosids</taxon>
        <taxon>fabids</taxon>
        <taxon>Malpighiales</taxon>
        <taxon>Passifloraceae</taxon>
        <taxon>Turnera</taxon>
    </lineage>
</organism>
<dbReference type="PANTHER" id="PTHR43349:SF89">
    <property type="entry name" value="LEUCANTHOCYANIDIN REDUCTASE"/>
    <property type="match status" value="1"/>
</dbReference>
<dbReference type="AlphaFoldDB" id="A0A9Q0F0Q0"/>
<keyword evidence="2" id="KW-0521">NADP</keyword>
<keyword evidence="3" id="KW-0560">Oxidoreductase</keyword>
<dbReference type="EMBL" id="JAKUCV010007802">
    <property type="protein sequence ID" value="KAJ4821930.1"/>
    <property type="molecule type" value="Genomic_DNA"/>
</dbReference>
<keyword evidence="7" id="KW-1185">Reference proteome</keyword>
<keyword evidence="4" id="KW-0472">Membrane</keyword>
<evidence type="ECO:0000256" key="4">
    <source>
        <dbReference type="SAM" id="Phobius"/>
    </source>
</evidence>
<dbReference type="Proteomes" id="UP001141552">
    <property type="component" value="Unassembled WGS sequence"/>
</dbReference>
<gene>
    <name evidence="6" type="ORF">Tsubulata_041965</name>
</gene>
<sequence length="408" mass="45592">MPAANVSLFNIHLLGIVANVVWSTFLQSWLRALSFRRSIKKKKKEREKKKIMTNMVGQSPQNGKGAGRTLIIGSNGFIGRFITEACLLSGRSTYLLNRCRSSSLISKAPITKSFQDMGATIVYGSIKDQDLLEKVIRENKIEFVISAVGGEGIMDQIPLIRAIKAVGTVKRFLPSEFGHDIDRSDPVEPGLTMYKEKRQVRRFVEETGIPYTYICCNSVAAWPYYNNTHPADVHPPLDEIQIYGDGTVKAYFVAGSDIGKFTMKAMDDDRTLNKTVHFRPPKNLLNMNELASLWEDTIGSRLPRVTVTEDDLLDAAKEMRIPESIVAAFTHEIFIKRCQINFSMDKPTDIDVCSLYPDLPFRPLDECFKDFLTKIVGTPKIVTSTKPVGSNNGIMVPSVKEGALIMTA</sequence>
<dbReference type="Pfam" id="PF05368">
    <property type="entry name" value="NmrA"/>
    <property type="match status" value="1"/>
</dbReference>
<keyword evidence="4" id="KW-0812">Transmembrane</keyword>
<dbReference type="PANTHER" id="PTHR43349">
    <property type="entry name" value="PINORESINOL REDUCTASE-RELATED"/>
    <property type="match status" value="1"/>
</dbReference>
<dbReference type="OrthoDB" id="419598at2759"/>
<comment type="similarity">
    <text evidence="1">Belongs to the NmrA-type oxidoreductase family. Isoflavone reductase subfamily.</text>
</comment>
<dbReference type="CDD" id="cd05259">
    <property type="entry name" value="PCBER_SDR_a"/>
    <property type="match status" value="1"/>
</dbReference>
<dbReference type="InterPro" id="IPR045312">
    <property type="entry name" value="PCBER-like"/>
</dbReference>
<comment type="caution">
    <text evidence="6">The sequence shown here is derived from an EMBL/GenBank/DDBJ whole genome shotgun (WGS) entry which is preliminary data.</text>
</comment>
<name>A0A9Q0F0Q0_9ROSI</name>
<accession>A0A9Q0F0Q0</accession>
<evidence type="ECO:0000313" key="6">
    <source>
        <dbReference type="EMBL" id="KAJ4821930.1"/>
    </source>
</evidence>
<feature type="domain" description="NmrA-like" evidence="5">
    <location>
        <begin position="69"/>
        <end position="366"/>
    </location>
</feature>
<evidence type="ECO:0000256" key="2">
    <source>
        <dbReference type="ARBA" id="ARBA00022857"/>
    </source>
</evidence>
<evidence type="ECO:0000256" key="1">
    <source>
        <dbReference type="ARBA" id="ARBA00005725"/>
    </source>
</evidence>
<reference evidence="6" key="2">
    <citation type="journal article" date="2023" name="Plants (Basel)">
        <title>Annotation of the Turnera subulata (Passifloraceae) Draft Genome Reveals the S-Locus Evolved after the Divergence of Turneroideae from Passifloroideae in a Stepwise Manner.</title>
        <authorList>
            <person name="Henning P.M."/>
            <person name="Roalson E.H."/>
            <person name="Mir W."/>
            <person name="McCubbin A.G."/>
            <person name="Shore J.S."/>
        </authorList>
    </citation>
    <scope>NUCLEOTIDE SEQUENCE</scope>
    <source>
        <strain evidence="6">F60SS</strain>
    </source>
</reference>
<dbReference type="GO" id="GO:0009807">
    <property type="term" value="P:lignan biosynthetic process"/>
    <property type="evidence" value="ECO:0007669"/>
    <property type="project" value="UniProtKB-ARBA"/>
</dbReference>
<dbReference type="InterPro" id="IPR036291">
    <property type="entry name" value="NAD(P)-bd_dom_sf"/>
</dbReference>
<keyword evidence="4" id="KW-1133">Transmembrane helix</keyword>
<dbReference type="Gene3D" id="3.40.50.720">
    <property type="entry name" value="NAD(P)-binding Rossmann-like Domain"/>
    <property type="match status" value="1"/>
</dbReference>
<dbReference type="InterPro" id="IPR008030">
    <property type="entry name" value="NmrA-like"/>
</dbReference>
<dbReference type="Gene3D" id="3.90.25.10">
    <property type="entry name" value="UDP-galactose 4-epimerase, domain 1"/>
    <property type="match status" value="1"/>
</dbReference>
<dbReference type="GO" id="GO:0016491">
    <property type="term" value="F:oxidoreductase activity"/>
    <property type="evidence" value="ECO:0007669"/>
    <property type="project" value="UniProtKB-KW"/>
</dbReference>
<reference evidence="6" key="1">
    <citation type="submission" date="2022-02" db="EMBL/GenBank/DDBJ databases">
        <authorList>
            <person name="Henning P.M."/>
            <person name="McCubbin A.G."/>
            <person name="Shore J.S."/>
        </authorList>
    </citation>
    <scope>NUCLEOTIDE SEQUENCE</scope>
    <source>
        <strain evidence="6">F60SS</strain>
        <tissue evidence="6">Leaves</tissue>
    </source>
</reference>
<evidence type="ECO:0000256" key="3">
    <source>
        <dbReference type="ARBA" id="ARBA00023002"/>
    </source>
</evidence>
<feature type="transmembrane region" description="Helical" evidence="4">
    <location>
        <begin position="12"/>
        <end position="33"/>
    </location>
</feature>
<evidence type="ECO:0000313" key="7">
    <source>
        <dbReference type="Proteomes" id="UP001141552"/>
    </source>
</evidence>
<protein>
    <recommendedName>
        <fullName evidence="5">NmrA-like domain-containing protein</fullName>
    </recommendedName>
</protein>
<dbReference type="InterPro" id="IPR050608">
    <property type="entry name" value="NmrA-type/Isoflavone_red_sf"/>
</dbReference>
<proteinExistence type="inferred from homology"/>
<dbReference type="SUPFAM" id="SSF51735">
    <property type="entry name" value="NAD(P)-binding Rossmann-fold domains"/>
    <property type="match status" value="1"/>
</dbReference>